<keyword evidence="1" id="KW-0863">Zinc-finger</keyword>
<dbReference type="Gene3D" id="3.30.40.10">
    <property type="entry name" value="Zinc/RING finger domain, C3HC4 (zinc finger)"/>
    <property type="match status" value="1"/>
</dbReference>
<sequence>MAARLILCLILVGRCFAMSNRFGIGREVTDLAGPSNRGNSEGSREAVSLSSSHPGVNGEIRIRIPGEQKVVVNLGSTKSCPVCRVAFVQGEELRRCIACAHDFHIPCVAGKVQCPKCKRAVVTGKEIPESDLESAKRQIAGMATNIAANDQPRVTKKLFEDIIASVMVCGWICVMVHMRIYG</sequence>
<dbReference type="SUPFAM" id="SSF57850">
    <property type="entry name" value="RING/U-box"/>
    <property type="match status" value="1"/>
</dbReference>
<dbReference type="EMBL" id="CP110422">
    <property type="protein sequence ID" value="WAQ81922.1"/>
    <property type="molecule type" value="Genomic_DNA"/>
</dbReference>
<keyword evidence="1" id="KW-0479">Metal-binding</keyword>
<proteinExistence type="predicted"/>
<evidence type="ECO:0000259" key="4">
    <source>
        <dbReference type="PROSITE" id="PS50089"/>
    </source>
</evidence>
<reference evidence="5" key="1">
    <citation type="submission" date="2022-10" db="EMBL/GenBank/DDBJ databases">
        <title>Puccinia triticina Genome sequencing and assembly.</title>
        <authorList>
            <person name="Li C."/>
        </authorList>
    </citation>
    <scope>NUCLEOTIDE SEQUENCE</scope>
    <source>
        <strain evidence="5">Pt15</strain>
    </source>
</reference>
<feature type="domain" description="RING-type" evidence="4">
    <location>
        <begin position="80"/>
        <end position="118"/>
    </location>
</feature>
<accession>A0ABY7CBU2</accession>
<organism evidence="5 6">
    <name type="scientific">Puccinia triticina</name>
    <dbReference type="NCBI Taxonomy" id="208348"/>
    <lineage>
        <taxon>Eukaryota</taxon>
        <taxon>Fungi</taxon>
        <taxon>Dikarya</taxon>
        <taxon>Basidiomycota</taxon>
        <taxon>Pucciniomycotina</taxon>
        <taxon>Pucciniomycetes</taxon>
        <taxon>Pucciniales</taxon>
        <taxon>Pucciniaceae</taxon>
        <taxon>Puccinia</taxon>
    </lineage>
</organism>
<evidence type="ECO:0000256" key="2">
    <source>
        <dbReference type="SAM" id="MobiDB-lite"/>
    </source>
</evidence>
<keyword evidence="6" id="KW-1185">Reference proteome</keyword>
<keyword evidence="1" id="KW-0862">Zinc</keyword>
<gene>
    <name evidence="5" type="ORF">PtA15_2A235</name>
</gene>
<dbReference type="Proteomes" id="UP001164743">
    <property type="component" value="Chromosome 2A"/>
</dbReference>
<dbReference type="RefSeq" id="XP_053017477.1">
    <property type="nucleotide sequence ID" value="XM_053166235.1"/>
</dbReference>
<evidence type="ECO:0000256" key="3">
    <source>
        <dbReference type="SAM" id="SignalP"/>
    </source>
</evidence>
<dbReference type="InterPro" id="IPR001841">
    <property type="entry name" value="Znf_RING"/>
</dbReference>
<dbReference type="InterPro" id="IPR013083">
    <property type="entry name" value="Znf_RING/FYVE/PHD"/>
</dbReference>
<evidence type="ECO:0000313" key="5">
    <source>
        <dbReference type="EMBL" id="WAQ81922.1"/>
    </source>
</evidence>
<feature type="signal peptide" evidence="3">
    <location>
        <begin position="1"/>
        <end position="17"/>
    </location>
</feature>
<evidence type="ECO:0000256" key="1">
    <source>
        <dbReference type="PROSITE-ProRule" id="PRU00175"/>
    </source>
</evidence>
<evidence type="ECO:0000313" key="6">
    <source>
        <dbReference type="Proteomes" id="UP001164743"/>
    </source>
</evidence>
<keyword evidence="3" id="KW-0732">Signal</keyword>
<protein>
    <recommendedName>
        <fullName evidence="4">RING-type domain-containing protein</fullName>
    </recommendedName>
</protein>
<name>A0ABY7CBU2_9BASI</name>
<feature type="chain" id="PRO_5045661925" description="RING-type domain-containing protein" evidence="3">
    <location>
        <begin position="18"/>
        <end position="182"/>
    </location>
</feature>
<dbReference type="PROSITE" id="PS50089">
    <property type="entry name" value="ZF_RING_2"/>
    <property type="match status" value="1"/>
</dbReference>
<feature type="region of interest" description="Disordered" evidence="2">
    <location>
        <begin position="33"/>
        <end position="53"/>
    </location>
</feature>
<dbReference type="GeneID" id="77807130"/>